<feature type="region of interest" description="Disordered" evidence="6">
    <location>
        <begin position="390"/>
        <end position="435"/>
    </location>
</feature>
<dbReference type="SUPFAM" id="SSF103473">
    <property type="entry name" value="MFS general substrate transporter"/>
    <property type="match status" value="1"/>
</dbReference>
<evidence type="ECO:0000256" key="1">
    <source>
        <dbReference type="ARBA" id="ARBA00004651"/>
    </source>
</evidence>
<gene>
    <name evidence="8" type="ORF">V6R90_19685</name>
</gene>
<dbReference type="PANTHER" id="PTHR43124:SF10">
    <property type="entry name" value="PURINE EFFLUX PUMP PBUE"/>
    <property type="match status" value="1"/>
</dbReference>
<evidence type="ECO:0000256" key="7">
    <source>
        <dbReference type="SAM" id="Phobius"/>
    </source>
</evidence>
<dbReference type="Proteomes" id="UP001482520">
    <property type="component" value="Unassembled WGS sequence"/>
</dbReference>
<reference evidence="8 9" key="1">
    <citation type="submission" date="2024-02" db="EMBL/GenBank/DDBJ databases">
        <title>Full genome sequence of Nocardioides kribbensis.</title>
        <authorList>
            <person name="Poletto B.L."/>
            <person name="Silva G."/>
            <person name="Galante D."/>
            <person name="Campos K.R."/>
            <person name="Santos M.B.N."/>
            <person name="Sacchi C.T."/>
        </authorList>
    </citation>
    <scope>NUCLEOTIDE SEQUENCE [LARGE SCALE GENOMIC DNA]</scope>
    <source>
        <strain evidence="8 9">O4R</strain>
    </source>
</reference>
<dbReference type="EMBL" id="JBEGDP010000043">
    <property type="protein sequence ID" value="MEQ7849504.1"/>
    <property type="molecule type" value="Genomic_DNA"/>
</dbReference>
<evidence type="ECO:0000256" key="6">
    <source>
        <dbReference type="SAM" id="MobiDB-lite"/>
    </source>
</evidence>
<evidence type="ECO:0000256" key="4">
    <source>
        <dbReference type="ARBA" id="ARBA00022989"/>
    </source>
</evidence>
<evidence type="ECO:0000313" key="8">
    <source>
        <dbReference type="EMBL" id="MEQ7849504.1"/>
    </source>
</evidence>
<feature type="transmembrane region" description="Helical" evidence="7">
    <location>
        <begin position="138"/>
        <end position="160"/>
    </location>
</feature>
<feature type="transmembrane region" description="Helical" evidence="7">
    <location>
        <begin position="369"/>
        <end position="389"/>
    </location>
</feature>
<evidence type="ECO:0000256" key="3">
    <source>
        <dbReference type="ARBA" id="ARBA00022692"/>
    </source>
</evidence>
<proteinExistence type="predicted"/>
<keyword evidence="9" id="KW-1185">Reference proteome</keyword>
<keyword evidence="5 7" id="KW-0472">Membrane</keyword>
<feature type="transmembrane region" description="Helical" evidence="7">
    <location>
        <begin position="307"/>
        <end position="329"/>
    </location>
</feature>
<sequence>MKRSLLSASSRDTSLVVAATCFIAATYGLVRLAYGLFLPDVQASLGLTTATAGAVSSAASVAYCVGALCGSAAGRRRRVLVAAALTTAVAGSLGMATASGVASFATAAVVASTSAGLASPALVAVVQHHLDGPRGDRAQGVVNSGTGPGLVAAGVLAAALSPDWRTAFVVSAAVSAAAGLAVLLLDGPRGARARAHGPEARGVLAPRPQRTGPAAWSRLARPAGGALLLGAASAALWTYGRSLLVGAGLGAGWSTAAWIGVGVGGTVTAATAGLLSRRPAPTAWTLTCSGLAAALGLLGVAPSSRTAALLACVLAGWSFVAATTALISWSGAVLPGSVAGATATLFVTLVLGQAVGSTLVGAAAGGHGLPAAFVGAAVVALGASTCGWASSPGAPAPRTDRGAEGARGPWSRSGPPEVLTGPTTPTPGRRRRDGA</sequence>
<feature type="transmembrane region" description="Helical" evidence="7">
    <location>
        <begin position="341"/>
        <end position="363"/>
    </location>
</feature>
<feature type="transmembrane region" description="Helical" evidence="7">
    <location>
        <begin position="166"/>
        <end position="185"/>
    </location>
</feature>
<feature type="transmembrane region" description="Helical" evidence="7">
    <location>
        <begin position="251"/>
        <end position="275"/>
    </location>
</feature>
<evidence type="ECO:0000256" key="2">
    <source>
        <dbReference type="ARBA" id="ARBA00022475"/>
    </source>
</evidence>
<feature type="transmembrane region" description="Helical" evidence="7">
    <location>
        <begin position="104"/>
        <end position="126"/>
    </location>
</feature>
<feature type="transmembrane region" description="Helical" evidence="7">
    <location>
        <begin position="219"/>
        <end position="239"/>
    </location>
</feature>
<evidence type="ECO:0000313" key="9">
    <source>
        <dbReference type="Proteomes" id="UP001482520"/>
    </source>
</evidence>
<organism evidence="8 9">
    <name type="scientific">Nocardioides kribbensis</name>
    <dbReference type="NCBI Taxonomy" id="305517"/>
    <lineage>
        <taxon>Bacteria</taxon>
        <taxon>Bacillati</taxon>
        <taxon>Actinomycetota</taxon>
        <taxon>Actinomycetes</taxon>
        <taxon>Propionibacteriales</taxon>
        <taxon>Nocardioidaceae</taxon>
        <taxon>Nocardioides</taxon>
    </lineage>
</organism>
<feature type="transmembrane region" description="Helical" evidence="7">
    <location>
        <begin position="12"/>
        <end position="30"/>
    </location>
</feature>
<comment type="caution">
    <text evidence="8">The sequence shown here is derived from an EMBL/GenBank/DDBJ whole genome shotgun (WGS) entry which is preliminary data.</text>
</comment>
<comment type="subcellular location">
    <subcellularLocation>
        <location evidence="1">Cell membrane</location>
        <topology evidence="1">Multi-pass membrane protein</topology>
    </subcellularLocation>
</comment>
<dbReference type="InterPro" id="IPR011701">
    <property type="entry name" value="MFS"/>
</dbReference>
<protein>
    <submittedName>
        <fullName evidence="8">MFS transporter</fullName>
    </submittedName>
</protein>
<feature type="transmembrane region" description="Helical" evidence="7">
    <location>
        <begin position="50"/>
        <end position="72"/>
    </location>
</feature>
<dbReference type="PANTHER" id="PTHR43124">
    <property type="entry name" value="PURINE EFFLUX PUMP PBUE"/>
    <property type="match status" value="1"/>
</dbReference>
<dbReference type="InterPro" id="IPR050189">
    <property type="entry name" value="MFS_Efflux_Transporters"/>
</dbReference>
<keyword evidence="3 7" id="KW-0812">Transmembrane</keyword>
<keyword evidence="4 7" id="KW-1133">Transmembrane helix</keyword>
<dbReference type="Gene3D" id="1.20.1250.20">
    <property type="entry name" value="MFS general substrate transporter like domains"/>
    <property type="match status" value="1"/>
</dbReference>
<dbReference type="Pfam" id="PF07690">
    <property type="entry name" value="MFS_1"/>
    <property type="match status" value="1"/>
</dbReference>
<evidence type="ECO:0000256" key="5">
    <source>
        <dbReference type="ARBA" id="ARBA00023136"/>
    </source>
</evidence>
<feature type="transmembrane region" description="Helical" evidence="7">
    <location>
        <begin position="282"/>
        <end position="301"/>
    </location>
</feature>
<feature type="transmembrane region" description="Helical" evidence="7">
    <location>
        <begin position="79"/>
        <end position="98"/>
    </location>
</feature>
<name>A0ABV1P433_9ACTN</name>
<dbReference type="InterPro" id="IPR036259">
    <property type="entry name" value="MFS_trans_sf"/>
</dbReference>
<dbReference type="RefSeq" id="WP_349805735.1">
    <property type="nucleotide sequence ID" value="NZ_JBEGDP010000043.1"/>
</dbReference>
<keyword evidence="2" id="KW-1003">Cell membrane</keyword>
<accession>A0ABV1P433</accession>
<feature type="compositionally biased region" description="Low complexity" evidence="6">
    <location>
        <begin position="414"/>
        <end position="427"/>
    </location>
</feature>